<dbReference type="EMBL" id="PYIX02000033">
    <property type="protein sequence ID" value="RFC82489.1"/>
    <property type="molecule type" value="Genomic_DNA"/>
</dbReference>
<dbReference type="OrthoDB" id="9792518at2"/>
<dbReference type="NCBIfam" id="TIGR01549">
    <property type="entry name" value="HAD-SF-IA-v1"/>
    <property type="match status" value="1"/>
</dbReference>
<dbReference type="EMBL" id="JBHRSF010000036">
    <property type="protein sequence ID" value="MFC2995750.1"/>
    <property type="molecule type" value="Genomic_DNA"/>
</dbReference>
<dbReference type="Gene3D" id="1.10.150.240">
    <property type="entry name" value="Putative phosphatase, domain 2"/>
    <property type="match status" value="1"/>
</dbReference>
<dbReference type="InterPro" id="IPR041492">
    <property type="entry name" value="HAD_2"/>
</dbReference>
<dbReference type="GO" id="GO:0005829">
    <property type="term" value="C:cytosol"/>
    <property type="evidence" value="ECO:0007669"/>
    <property type="project" value="TreeGrafter"/>
</dbReference>
<dbReference type="RefSeq" id="WP_107009416.1">
    <property type="nucleotide sequence ID" value="NZ_JBHRSF010000036.1"/>
</dbReference>
<dbReference type="InterPro" id="IPR006439">
    <property type="entry name" value="HAD-SF_hydro_IA"/>
</dbReference>
<dbReference type="AlphaFoldDB" id="A0A371YLX2"/>
<dbReference type="GO" id="GO:0016791">
    <property type="term" value="F:phosphatase activity"/>
    <property type="evidence" value="ECO:0007669"/>
    <property type="project" value="UniProtKB-ARBA"/>
</dbReference>
<name>A0A371YLX2_9GAMM</name>
<dbReference type="InterPro" id="IPR036412">
    <property type="entry name" value="HAD-like_sf"/>
</dbReference>
<dbReference type="InterPro" id="IPR050155">
    <property type="entry name" value="HAD-like_hydrolase_sf"/>
</dbReference>
<evidence type="ECO:0000313" key="2">
    <source>
        <dbReference type="EMBL" id="RFC82489.1"/>
    </source>
</evidence>
<reference evidence="2 3" key="2">
    <citation type="submission" date="2018-08" db="EMBL/GenBank/DDBJ databases">
        <title>The draft genome of Acinetobacter sichuanensis strain WCHAc060041.</title>
        <authorList>
            <person name="Qin J."/>
            <person name="Feng Y."/>
            <person name="Zong Z."/>
        </authorList>
    </citation>
    <scope>NUCLEOTIDE SEQUENCE [LARGE SCALE GENOMIC DNA]</scope>
    <source>
        <strain evidence="2 3">WCHAc060041</strain>
    </source>
</reference>
<dbReference type="SUPFAM" id="SSF56784">
    <property type="entry name" value="HAD-like"/>
    <property type="match status" value="1"/>
</dbReference>
<dbReference type="Proteomes" id="UP001595455">
    <property type="component" value="Unassembled WGS sequence"/>
</dbReference>
<dbReference type="PANTHER" id="PTHR43434">
    <property type="entry name" value="PHOSPHOGLYCOLATE PHOSPHATASE"/>
    <property type="match status" value="1"/>
</dbReference>
<dbReference type="GO" id="GO:0004713">
    <property type="term" value="F:protein tyrosine kinase activity"/>
    <property type="evidence" value="ECO:0007669"/>
    <property type="project" value="TreeGrafter"/>
</dbReference>
<organism evidence="2 3">
    <name type="scientific">Acinetobacter sichuanensis</name>
    <dbReference type="NCBI Taxonomy" id="2136183"/>
    <lineage>
        <taxon>Bacteria</taxon>
        <taxon>Pseudomonadati</taxon>
        <taxon>Pseudomonadota</taxon>
        <taxon>Gammaproteobacteria</taxon>
        <taxon>Moraxellales</taxon>
        <taxon>Moraxellaceae</taxon>
        <taxon>Acinetobacter</taxon>
    </lineage>
</organism>
<protein>
    <submittedName>
        <fullName evidence="2">HAD family hydrolase</fullName>
    </submittedName>
    <submittedName>
        <fullName evidence="1">HAD-IA family hydrolase</fullName>
    </submittedName>
</protein>
<keyword evidence="4" id="KW-1185">Reference proteome</keyword>
<proteinExistence type="predicted"/>
<dbReference type="Gene3D" id="3.40.50.1000">
    <property type="entry name" value="HAD superfamily/HAD-like"/>
    <property type="match status" value="1"/>
</dbReference>
<dbReference type="Pfam" id="PF13419">
    <property type="entry name" value="HAD_2"/>
    <property type="match status" value="1"/>
</dbReference>
<dbReference type="SFLD" id="SFLDG01129">
    <property type="entry name" value="C1.5:_HAD__Beta-PGM__Phosphata"/>
    <property type="match status" value="1"/>
</dbReference>
<sequence>MLKNILIDLDGTLTDPKVGITTSARYGLAKVGHPIPESENIDWIIGPPLKASLAKLLGVDANDILAEQALLGYRERFAVTGLFENHVFEDVAQTLETLKNQGYRLFLATAKPEVYARQILDHFNLLQYFEYPYGSELNGERTNKGDLIAYILEKEQLKPEECLMVGDREHDIFGARKNGIETIAVEYGYGSAQELDEAQPKARIKTFAALLHVIA</sequence>
<evidence type="ECO:0000313" key="4">
    <source>
        <dbReference type="Proteomes" id="UP001595455"/>
    </source>
</evidence>
<gene>
    <name evidence="1" type="ORF">ACFODO_10795</name>
    <name evidence="2" type="ORF">C9E89_016400</name>
</gene>
<dbReference type="Proteomes" id="UP000240957">
    <property type="component" value="Unassembled WGS sequence"/>
</dbReference>
<dbReference type="InterPro" id="IPR023198">
    <property type="entry name" value="PGP-like_dom2"/>
</dbReference>
<reference evidence="4" key="3">
    <citation type="journal article" date="2019" name="Int. J. Syst. Evol. Microbiol.">
        <title>The Global Catalogue of Microorganisms (GCM) 10K type strain sequencing project: providing services to taxonomists for standard genome sequencing and annotation.</title>
        <authorList>
            <consortium name="The Broad Institute Genomics Platform"/>
            <consortium name="The Broad Institute Genome Sequencing Center for Infectious Disease"/>
            <person name="Wu L."/>
            <person name="Ma J."/>
        </authorList>
    </citation>
    <scope>NUCLEOTIDE SEQUENCE [LARGE SCALE GENOMIC DNA]</scope>
    <source>
        <strain evidence="4">KCTC 62575</strain>
    </source>
</reference>
<keyword evidence="2" id="KW-0378">Hydrolase</keyword>
<dbReference type="FunFam" id="3.40.50.1000:FF:000022">
    <property type="entry name" value="Phosphoglycolate phosphatase"/>
    <property type="match status" value="1"/>
</dbReference>
<reference evidence="1" key="1">
    <citation type="journal article" date="2014" name="Int. J. Syst. Evol. Microbiol.">
        <title>Complete genome of a new Firmicutes species belonging to the dominant human colonic microbiota ('Ruminococcus bicirculans') reveals two chromosomes and a selective capacity to utilize plant glucans.</title>
        <authorList>
            <consortium name="NISC Comparative Sequencing Program"/>
            <person name="Wegmann U."/>
            <person name="Louis P."/>
            <person name="Goesmann A."/>
            <person name="Henrissat B."/>
            <person name="Duncan S.H."/>
            <person name="Flint H.J."/>
        </authorList>
    </citation>
    <scope>NUCLEOTIDE SEQUENCE</scope>
    <source>
        <strain evidence="1">KCTC 62575</strain>
    </source>
</reference>
<reference evidence="1" key="4">
    <citation type="submission" date="2024-09" db="EMBL/GenBank/DDBJ databases">
        <authorList>
            <person name="Sun Q."/>
            <person name="Mori K."/>
        </authorList>
    </citation>
    <scope>NUCLEOTIDE SEQUENCE</scope>
    <source>
        <strain evidence="1">KCTC 62575</strain>
    </source>
</reference>
<dbReference type="SFLD" id="SFLDS00003">
    <property type="entry name" value="Haloacid_Dehalogenase"/>
    <property type="match status" value="1"/>
</dbReference>
<evidence type="ECO:0000313" key="3">
    <source>
        <dbReference type="Proteomes" id="UP000240957"/>
    </source>
</evidence>
<dbReference type="PANTHER" id="PTHR43434:SF20">
    <property type="entry name" value="5'-NUCLEOTIDASE"/>
    <property type="match status" value="1"/>
</dbReference>
<accession>A0A371YLX2</accession>
<dbReference type="InterPro" id="IPR023214">
    <property type="entry name" value="HAD_sf"/>
</dbReference>
<evidence type="ECO:0000313" key="1">
    <source>
        <dbReference type="EMBL" id="MFC2995750.1"/>
    </source>
</evidence>
<comment type="caution">
    <text evidence="2">The sequence shown here is derived from an EMBL/GenBank/DDBJ whole genome shotgun (WGS) entry which is preliminary data.</text>
</comment>